<gene>
    <name evidence="1" type="ORF">O6H91_10G081300</name>
</gene>
<proteinExistence type="predicted"/>
<reference evidence="2" key="1">
    <citation type="journal article" date="2024" name="Proc. Natl. Acad. Sci. U.S.A.">
        <title>Extraordinary preservation of gene collinearity over three hundred million years revealed in homosporous lycophytes.</title>
        <authorList>
            <person name="Li C."/>
            <person name="Wickell D."/>
            <person name="Kuo L.Y."/>
            <person name="Chen X."/>
            <person name="Nie B."/>
            <person name="Liao X."/>
            <person name="Peng D."/>
            <person name="Ji J."/>
            <person name="Jenkins J."/>
            <person name="Williams M."/>
            <person name="Shu S."/>
            <person name="Plott C."/>
            <person name="Barry K."/>
            <person name="Rajasekar S."/>
            <person name="Grimwood J."/>
            <person name="Han X."/>
            <person name="Sun S."/>
            <person name="Hou Z."/>
            <person name="He W."/>
            <person name="Dai G."/>
            <person name="Sun C."/>
            <person name="Schmutz J."/>
            <person name="Leebens-Mack J.H."/>
            <person name="Li F.W."/>
            <person name="Wang L."/>
        </authorList>
    </citation>
    <scope>NUCLEOTIDE SEQUENCE [LARGE SCALE GENOMIC DNA]</scope>
    <source>
        <strain evidence="2">cv. PW_Plant_1</strain>
    </source>
</reference>
<dbReference type="EMBL" id="CM055101">
    <property type="protein sequence ID" value="KAJ7541894.1"/>
    <property type="molecule type" value="Genomic_DNA"/>
</dbReference>
<comment type="caution">
    <text evidence="1">The sequence shown here is derived from an EMBL/GenBank/DDBJ whole genome shotgun (WGS) entry which is preliminary data.</text>
</comment>
<dbReference type="Proteomes" id="UP001162992">
    <property type="component" value="Chromosome 10"/>
</dbReference>
<protein>
    <submittedName>
        <fullName evidence="1">Uncharacterized protein</fullName>
    </submittedName>
</protein>
<sequence length="504" mass="55407">MGRRSFCQKQKLRKGLWSPDEDEKLMQYVMKHGHGCWSNVPKEAGLQRCGKSCRLRWINYLRPDLKRGRFSKEEEKLIIDLHAVVGNRWSLIATHLPGRTDNEIKNFWNSFIKTKLKQSGIDPNTHKPMTELHQPQEPGTSSQGDLSHGLPGIGLHSGHSRSPRLFPCLSDGMILQASQMDQWKSLDMKMKYVSNSAGVVHSGGVSAEDFQTSRFREKSLSENNQLAPLASMQLGYTPAFHGETSSMLMSSAIQTMPLGSVGSSATVGFPNVFQFKIGPANYTRMSELPRAVLQQQINAKLAVTDSELVSRHGNTGSLTSADYSSYSNKVGNLFVNARLCYPASENSGGFDTSSSGDAANCSLEMNSSRASRIQTWNRSNSTSSINSTGSSTTFTQELKQQIENNISYRSSQNLEVSEPPCTDDELIKHSDGAAGGVDNINWSELLTAASSMPEKLPEQLPSSAGSNSMGWQLLQDLGSCGQSHPEISLFAEMQFIASQFDQML</sequence>
<evidence type="ECO:0000313" key="2">
    <source>
        <dbReference type="Proteomes" id="UP001162992"/>
    </source>
</evidence>
<keyword evidence="2" id="KW-1185">Reference proteome</keyword>
<name>A0ACC2CIR8_DIPCM</name>
<organism evidence="1 2">
    <name type="scientific">Diphasiastrum complanatum</name>
    <name type="common">Issler's clubmoss</name>
    <name type="synonym">Lycopodium complanatum</name>
    <dbReference type="NCBI Taxonomy" id="34168"/>
    <lineage>
        <taxon>Eukaryota</taxon>
        <taxon>Viridiplantae</taxon>
        <taxon>Streptophyta</taxon>
        <taxon>Embryophyta</taxon>
        <taxon>Tracheophyta</taxon>
        <taxon>Lycopodiopsida</taxon>
        <taxon>Lycopodiales</taxon>
        <taxon>Lycopodiaceae</taxon>
        <taxon>Lycopodioideae</taxon>
        <taxon>Diphasiastrum</taxon>
    </lineage>
</organism>
<accession>A0ACC2CIR8</accession>
<evidence type="ECO:0000313" key="1">
    <source>
        <dbReference type="EMBL" id="KAJ7541894.1"/>
    </source>
</evidence>